<keyword evidence="11" id="KW-0539">Nucleus</keyword>
<dbReference type="InterPro" id="IPR027417">
    <property type="entry name" value="P-loop_NTPase"/>
</dbReference>
<dbReference type="PANTHER" id="PTHR45629:SF7">
    <property type="entry name" value="DNA EXCISION REPAIR PROTEIN ERCC-6-RELATED"/>
    <property type="match status" value="1"/>
</dbReference>
<dbReference type="InterPro" id="IPR001650">
    <property type="entry name" value="Helicase_C-like"/>
</dbReference>
<feature type="compositionally biased region" description="Low complexity" evidence="12">
    <location>
        <begin position="85"/>
        <end position="97"/>
    </location>
</feature>
<dbReference type="AlphaFoldDB" id="A0A9N8MBR5"/>
<evidence type="ECO:0000256" key="1">
    <source>
        <dbReference type="ARBA" id="ARBA00004123"/>
    </source>
</evidence>
<dbReference type="GO" id="GO:0015616">
    <property type="term" value="F:DNA translocase activity"/>
    <property type="evidence" value="ECO:0007669"/>
    <property type="project" value="TreeGrafter"/>
</dbReference>
<evidence type="ECO:0000256" key="11">
    <source>
        <dbReference type="ARBA" id="ARBA00023242"/>
    </source>
</evidence>
<gene>
    <name evidence="13" type="ORF">JKILLFL_G7695</name>
</gene>
<keyword evidence="3" id="KW-0597">Phosphoprotein</keyword>
<evidence type="ECO:0000256" key="12">
    <source>
        <dbReference type="SAM" id="MobiDB-lite"/>
    </source>
</evidence>
<keyword evidence="7" id="KW-0347">Helicase</keyword>
<dbReference type="GO" id="GO:0004386">
    <property type="term" value="F:helicase activity"/>
    <property type="evidence" value="ECO:0007669"/>
    <property type="project" value="UniProtKB-KW"/>
</dbReference>
<evidence type="ECO:0000256" key="10">
    <source>
        <dbReference type="ARBA" id="ARBA00023204"/>
    </source>
</evidence>
<dbReference type="Proteomes" id="UP000836404">
    <property type="component" value="Unassembled WGS sequence"/>
</dbReference>
<evidence type="ECO:0000256" key="6">
    <source>
        <dbReference type="ARBA" id="ARBA00022801"/>
    </source>
</evidence>
<dbReference type="EMBL" id="CAJHJF010000735">
    <property type="protein sequence ID" value="CAD6905797.1"/>
    <property type="molecule type" value="Genomic_DNA"/>
</dbReference>
<comment type="similarity">
    <text evidence="2">Belongs to the SNF2/RAD54 helicase family.</text>
</comment>
<feature type="compositionally biased region" description="Acidic residues" evidence="12">
    <location>
        <begin position="116"/>
        <end position="130"/>
    </location>
</feature>
<dbReference type="InterPro" id="IPR049730">
    <property type="entry name" value="SNF2/RAD54-like_C"/>
</dbReference>
<dbReference type="GO" id="GO:0005634">
    <property type="term" value="C:nucleus"/>
    <property type="evidence" value="ECO:0007669"/>
    <property type="project" value="UniProtKB-SubCell"/>
</dbReference>
<dbReference type="SMART" id="SM00487">
    <property type="entry name" value="DEXDc"/>
    <property type="match status" value="1"/>
</dbReference>
<dbReference type="Pfam" id="PF00176">
    <property type="entry name" value="SNF2-rel_dom"/>
    <property type="match status" value="1"/>
</dbReference>
<keyword evidence="6" id="KW-0378">Hydrolase</keyword>
<dbReference type="Gene3D" id="1.20.120.850">
    <property type="entry name" value="SWI2/SNF2 ATPases, N-terminal domain"/>
    <property type="match status" value="1"/>
</dbReference>
<keyword evidence="10" id="KW-0234">DNA repair</keyword>
<feature type="non-terminal residue" evidence="13">
    <location>
        <position position="1"/>
    </location>
</feature>
<dbReference type="InterPro" id="IPR013967">
    <property type="entry name" value="Rad54_N"/>
</dbReference>
<dbReference type="Pfam" id="PF08658">
    <property type="entry name" value="Rad54_N"/>
    <property type="match status" value="1"/>
</dbReference>
<evidence type="ECO:0000256" key="9">
    <source>
        <dbReference type="ARBA" id="ARBA00023125"/>
    </source>
</evidence>
<keyword evidence="8" id="KW-0067">ATP-binding</keyword>
<evidence type="ECO:0000256" key="4">
    <source>
        <dbReference type="ARBA" id="ARBA00022741"/>
    </source>
</evidence>
<dbReference type="PROSITE" id="PS51194">
    <property type="entry name" value="HELICASE_CTER"/>
    <property type="match status" value="1"/>
</dbReference>
<dbReference type="Gene3D" id="3.40.50.300">
    <property type="entry name" value="P-loop containing nucleotide triphosphate hydrolases"/>
    <property type="match status" value="1"/>
</dbReference>
<keyword evidence="14" id="KW-1185">Reference proteome</keyword>
<keyword evidence="5" id="KW-0227">DNA damage</keyword>
<accession>A0A9N8MBR5</accession>
<dbReference type="Gene3D" id="3.40.50.10810">
    <property type="entry name" value="Tandem AAA-ATPase domain"/>
    <property type="match status" value="1"/>
</dbReference>
<dbReference type="SUPFAM" id="SSF52540">
    <property type="entry name" value="P-loop containing nucleoside triphosphate hydrolases"/>
    <property type="match status" value="2"/>
</dbReference>
<keyword evidence="4" id="KW-0547">Nucleotide-binding</keyword>
<organism evidence="13 14">
    <name type="scientific">Tilletia laevis</name>
    <dbReference type="NCBI Taxonomy" id="157183"/>
    <lineage>
        <taxon>Eukaryota</taxon>
        <taxon>Fungi</taxon>
        <taxon>Dikarya</taxon>
        <taxon>Basidiomycota</taxon>
        <taxon>Ustilaginomycotina</taxon>
        <taxon>Exobasidiomycetes</taxon>
        <taxon>Tilletiales</taxon>
        <taxon>Tilletiaceae</taxon>
        <taxon>Tilletia</taxon>
    </lineage>
</organism>
<dbReference type="GO" id="GO:0005524">
    <property type="term" value="F:ATP binding"/>
    <property type="evidence" value="ECO:0007669"/>
    <property type="project" value="UniProtKB-KW"/>
</dbReference>
<evidence type="ECO:0000313" key="14">
    <source>
        <dbReference type="Proteomes" id="UP000836404"/>
    </source>
</evidence>
<evidence type="ECO:0000256" key="3">
    <source>
        <dbReference type="ARBA" id="ARBA00022553"/>
    </source>
</evidence>
<dbReference type="InterPro" id="IPR014001">
    <property type="entry name" value="Helicase_ATP-bd"/>
</dbReference>
<dbReference type="GO" id="GO:0016817">
    <property type="term" value="F:hydrolase activity, acting on acid anhydrides"/>
    <property type="evidence" value="ECO:0007669"/>
    <property type="project" value="InterPro"/>
</dbReference>
<dbReference type="InterPro" id="IPR000330">
    <property type="entry name" value="SNF2_N"/>
</dbReference>
<evidence type="ECO:0000256" key="2">
    <source>
        <dbReference type="ARBA" id="ARBA00007025"/>
    </source>
</evidence>
<dbReference type="GO" id="GO:0007131">
    <property type="term" value="P:reciprocal meiotic recombination"/>
    <property type="evidence" value="ECO:0007669"/>
    <property type="project" value="TreeGrafter"/>
</dbReference>
<dbReference type="GO" id="GO:0003677">
    <property type="term" value="F:DNA binding"/>
    <property type="evidence" value="ECO:0007669"/>
    <property type="project" value="UniProtKB-KW"/>
</dbReference>
<evidence type="ECO:0000313" key="13">
    <source>
        <dbReference type="EMBL" id="CAD6905797.1"/>
    </source>
</evidence>
<dbReference type="GO" id="GO:0045003">
    <property type="term" value="P:double-strand break repair via synthesis-dependent strand annealing"/>
    <property type="evidence" value="ECO:0007669"/>
    <property type="project" value="TreeGrafter"/>
</dbReference>
<name>A0A9N8MBR5_9BASI</name>
<keyword evidence="9" id="KW-0238">DNA-binding</keyword>
<evidence type="ECO:0000256" key="8">
    <source>
        <dbReference type="ARBA" id="ARBA00022840"/>
    </source>
</evidence>
<comment type="caution">
    <text evidence="13">The sequence shown here is derived from an EMBL/GenBank/DDBJ whole genome shotgun (WGS) entry which is preliminary data.</text>
</comment>
<evidence type="ECO:0000256" key="7">
    <source>
        <dbReference type="ARBA" id="ARBA00022806"/>
    </source>
</evidence>
<proteinExistence type="inferred from homology"/>
<dbReference type="InterPro" id="IPR050496">
    <property type="entry name" value="SNF2_RAD54_helicase_repair"/>
</dbReference>
<evidence type="ECO:0000256" key="5">
    <source>
        <dbReference type="ARBA" id="ARBA00022763"/>
    </source>
</evidence>
<reference evidence="13 14" key="1">
    <citation type="submission" date="2020-10" db="EMBL/GenBank/DDBJ databases">
        <authorList>
            <person name="Sedaghatjoo S."/>
        </authorList>
    </citation>
    <scope>NUCLEOTIDE SEQUENCE [LARGE SCALE GENOMIC DNA]</scope>
    <source>
        <strain evidence="13 14">LLFL</strain>
    </source>
</reference>
<dbReference type="FunFam" id="3.40.50.10810:FF:000010">
    <property type="entry name" value="DNA repair and recombination protein RAD54-like"/>
    <property type="match status" value="1"/>
</dbReference>
<comment type="subcellular location">
    <subcellularLocation>
        <location evidence="1">Nucleus</location>
    </subcellularLocation>
</comment>
<feature type="region of interest" description="Disordered" evidence="12">
    <location>
        <begin position="71"/>
        <end position="141"/>
    </location>
</feature>
<dbReference type="CDD" id="cd18793">
    <property type="entry name" value="SF2_C_SNF"/>
    <property type="match status" value="1"/>
</dbReference>
<protein>
    <submittedName>
        <fullName evidence="13">Uncharacterized protein</fullName>
    </submittedName>
</protein>
<sequence length="880" mass="97860">TTWLETLLEETTIDEHQVTDCNFSYLLLMRRSFIQAAQEAALNAGSNDSPGPSKAPTLAADLASRSATGGGYGPLLGRKPFKVPSRAGNSASGSADAGGRRRKRVDYAGMGGGEENANDGDAQLDDDDDGGGAGGKKRKGAASMKTLEGVYKGIDAAGVSLNADRRVWKVFEADKGAIKRDFKMPVMRTAKGEVLEVQLKQSALGTRRSADIPPRPLHDPLGEHAIVLFDPTTDDREAEREKARLQSELANEEETVQVVQGPHKSLAEILGLKKAKSMVKPKVPVIVDPRLTKVLRPHQVEGVKFLYKCTTGITVEGAHGCIMADEMGLGKTLQCIALMWTLLKQSPIAGKPTIDKCIIACPSSLVRNWANELVKWLGPAAPGTLALDGKLSKEDMLLAVRRWCDVSGRAVTQPVMIVSYETLRNLSEGLGETEVGLLLCDEGHRLKNADSLTFTSLTKINVKRRVILSGTPIQNDLSEYFALLNFANPELLGSRLEFRKNFELDILRGRDSGASDGEQAKAKQKLQELSTLVSKFIIRRTNDLLSKYLPVKYEHVVFCKMAPFQLDLYRHFIKSPEIKKLLKGTGSQPLKAIGILKKLCNHPDLLDLATELEGSESCWPEDYVPRDRRSVHSEYSGKMLVLERFLNQIRYGTKDKIVLISNYTQTLDVFERMCRINRWGHFRLDGTMNISKRQKLVDKFNDPEGGEFIFLLSSKAGGCGLNLIGANRLVLFDPDWNPAADQQALARVWRDGQKKNCFVYRFIATGSIEEKIFQRQSHKQSLSSCVVDEAQDAERHFSGEDLRALFEFKEETLCDTHDTYKCKRCNAGKQRIKAQALLYGDTSTWNHYPNSELHHVHDDLLRAEKNSDEVSFVFQYVTSN</sequence>
<dbReference type="FunFam" id="3.40.50.300:FF:000332">
    <property type="entry name" value="DNA repair and recombination protein RAD54-like"/>
    <property type="match status" value="1"/>
</dbReference>
<dbReference type="SMART" id="SM00490">
    <property type="entry name" value="HELICc"/>
    <property type="match status" value="1"/>
</dbReference>
<dbReference type="Pfam" id="PF00271">
    <property type="entry name" value="Helicase_C"/>
    <property type="match status" value="1"/>
</dbReference>
<dbReference type="PROSITE" id="PS51192">
    <property type="entry name" value="HELICASE_ATP_BIND_1"/>
    <property type="match status" value="1"/>
</dbReference>
<dbReference type="PANTHER" id="PTHR45629">
    <property type="entry name" value="SNF2/RAD54 FAMILY MEMBER"/>
    <property type="match status" value="1"/>
</dbReference>
<dbReference type="InterPro" id="IPR038718">
    <property type="entry name" value="SNF2-like_sf"/>
</dbReference>